<dbReference type="AlphaFoldDB" id="A0A2Z4FN34"/>
<dbReference type="Proteomes" id="UP000249799">
    <property type="component" value="Chromosome"/>
</dbReference>
<gene>
    <name evidence="1" type="ORF">DN745_13790</name>
</gene>
<evidence type="ECO:0000313" key="2">
    <source>
        <dbReference type="Proteomes" id="UP000249799"/>
    </source>
</evidence>
<reference evidence="1 2" key="1">
    <citation type="submission" date="2018-06" db="EMBL/GenBank/DDBJ databases">
        <title>Lujinxingia sediminis gen. nov. sp. nov., a new facultative anaerobic member of the class Deltaproteobacteria, and proposal of Lujinxingaceae fam. nov.</title>
        <authorList>
            <person name="Guo L.-Y."/>
            <person name="Li C.-M."/>
            <person name="Wang S."/>
            <person name="Du Z.-J."/>
        </authorList>
    </citation>
    <scope>NUCLEOTIDE SEQUENCE [LARGE SCALE GENOMIC DNA]</scope>
    <source>
        <strain evidence="1 2">FA350</strain>
    </source>
</reference>
<keyword evidence="2" id="KW-1185">Reference proteome</keyword>
<evidence type="ECO:0000313" key="1">
    <source>
        <dbReference type="EMBL" id="AWV90343.1"/>
    </source>
</evidence>
<sequence>MSKHFILIAALALFLIPASAFAQGGPVAEVGAEQTGSDVQYKERTEYDFEGDDVTGSLIKPDGENITGETHGKTSSLINIRADFIPEMLESVEDI</sequence>
<proteinExistence type="predicted"/>
<dbReference type="EMBL" id="CP030032">
    <property type="protein sequence ID" value="AWV90343.1"/>
    <property type="molecule type" value="Genomic_DNA"/>
</dbReference>
<name>A0A2Z4FN34_9DELT</name>
<dbReference type="OrthoDB" id="5525235at2"/>
<accession>A0A2Z4FN34</accession>
<dbReference type="KEGG" id="bsed:DN745_13790"/>
<protein>
    <submittedName>
        <fullName evidence="1">Uncharacterized protein</fullName>
    </submittedName>
</protein>
<organism evidence="1 2">
    <name type="scientific">Bradymonas sediminis</name>
    <dbReference type="NCBI Taxonomy" id="1548548"/>
    <lineage>
        <taxon>Bacteria</taxon>
        <taxon>Deltaproteobacteria</taxon>
        <taxon>Bradymonadales</taxon>
        <taxon>Bradymonadaceae</taxon>
        <taxon>Bradymonas</taxon>
    </lineage>
</organism>
<dbReference type="RefSeq" id="WP_111335736.1">
    <property type="nucleotide sequence ID" value="NZ_CP030032.1"/>
</dbReference>